<dbReference type="OrthoDB" id="6267978at2759"/>
<name>A0A419PG77_CLOSI</name>
<keyword evidence="2" id="KW-1185">Reference proteome</keyword>
<accession>A0A419PG77</accession>
<dbReference type="AlphaFoldDB" id="A0A419PG77"/>
<dbReference type="Proteomes" id="UP000286415">
    <property type="component" value="Unassembled WGS sequence"/>
</dbReference>
<reference evidence="1 2" key="2">
    <citation type="journal article" date="2021" name="Genomics">
        <title>High-quality reference genome for Clonorchis sinensis.</title>
        <authorList>
            <person name="Young N.D."/>
            <person name="Stroehlein A.J."/>
            <person name="Kinkar L."/>
            <person name="Wang T."/>
            <person name="Sohn W.M."/>
            <person name="Chang B.C.H."/>
            <person name="Kaur P."/>
            <person name="Weisz D."/>
            <person name="Dudchenko O."/>
            <person name="Aiden E.L."/>
            <person name="Korhonen P.K."/>
            <person name="Gasser R.B."/>
        </authorList>
    </citation>
    <scope>NUCLEOTIDE SEQUENCE [LARGE SCALE GENOMIC DNA]</scope>
    <source>
        <strain evidence="1">Cs-k2</strain>
    </source>
</reference>
<reference evidence="1 2" key="1">
    <citation type="journal article" date="2018" name="Biotechnol. Adv.">
        <title>Improved genomic resources and new bioinformatic workflow for the carcinogenic parasite Clonorchis sinensis: Biotechnological implications.</title>
        <authorList>
            <person name="Wang D."/>
            <person name="Korhonen P.K."/>
            <person name="Gasser R.B."/>
            <person name="Young N.D."/>
        </authorList>
    </citation>
    <scope>NUCLEOTIDE SEQUENCE [LARGE SCALE GENOMIC DNA]</scope>
    <source>
        <strain evidence="1">Cs-k2</strain>
    </source>
</reference>
<dbReference type="EMBL" id="NIRI02000042">
    <property type="protein sequence ID" value="KAG5449301.1"/>
    <property type="molecule type" value="Genomic_DNA"/>
</dbReference>
<sequence length="304" mass="33641">MSSLLVPHPRRRTPPSNWKRGAAQFVGEDFHTSFSNYHSIYIGSFLSFAWLSEKGSSRNSADWHMQHIIRYCLHYGDVRSKTSECLCSTSTPQALETGSGSSIFLSMEALKRKGERGQPCPTPLDVLNSSQSFSYAFQCPRELAHDALDLEIDLQDSVPSLQDCALKQAKQHDALALTLDSLDPTYNCHLDLVVKLERCNDPASYIGRNFVPQGATVPTGGGSEIVQRLERERTDRKVRGSNPASASRLPLSRLGQPGSIPALVLPSGGMAARHRKGATAERFYPNRANKAKRKIKSSMIPYHQ</sequence>
<evidence type="ECO:0000313" key="2">
    <source>
        <dbReference type="Proteomes" id="UP000286415"/>
    </source>
</evidence>
<proteinExistence type="predicted"/>
<gene>
    <name evidence="1" type="ORF">CSKR_100613</name>
</gene>
<evidence type="ECO:0000313" key="1">
    <source>
        <dbReference type="EMBL" id="KAG5449301.1"/>
    </source>
</evidence>
<protein>
    <submittedName>
        <fullName evidence="1">Uncharacterized protein</fullName>
    </submittedName>
</protein>
<dbReference type="InParanoid" id="A0A419PG77"/>
<comment type="caution">
    <text evidence="1">The sequence shown here is derived from an EMBL/GenBank/DDBJ whole genome shotgun (WGS) entry which is preliminary data.</text>
</comment>
<organism evidence="1 2">
    <name type="scientific">Clonorchis sinensis</name>
    <name type="common">Chinese liver fluke</name>
    <dbReference type="NCBI Taxonomy" id="79923"/>
    <lineage>
        <taxon>Eukaryota</taxon>
        <taxon>Metazoa</taxon>
        <taxon>Spiralia</taxon>
        <taxon>Lophotrochozoa</taxon>
        <taxon>Platyhelminthes</taxon>
        <taxon>Trematoda</taxon>
        <taxon>Digenea</taxon>
        <taxon>Opisthorchiida</taxon>
        <taxon>Opisthorchiata</taxon>
        <taxon>Opisthorchiidae</taxon>
        <taxon>Clonorchis</taxon>
    </lineage>
</organism>